<reference evidence="2" key="1">
    <citation type="journal article" date="2017" name="Genome Biol.">
        <title>Comparative genomics reveals high biological diversity and specific adaptations in the industrially and medically important fungal genus Aspergillus.</title>
        <authorList>
            <person name="de Vries R.P."/>
            <person name="Riley R."/>
            <person name="Wiebenga A."/>
            <person name="Aguilar-Osorio G."/>
            <person name="Amillis S."/>
            <person name="Uchima C.A."/>
            <person name="Anderluh G."/>
            <person name="Asadollahi M."/>
            <person name="Askin M."/>
            <person name="Barry K."/>
            <person name="Battaglia E."/>
            <person name="Bayram O."/>
            <person name="Benocci T."/>
            <person name="Braus-Stromeyer S.A."/>
            <person name="Caldana C."/>
            <person name="Canovas D."/>
            <person name="Cerqueira G.C."/>
            <person name="Chen F."/>
            <person name="Chen W."/>
            <person name="Choi C."/>
            <person name="Clum A."/>
            <person name="Dos Santos R.A."/>
            <person name="Damasio A.R."/>
            <person name="Diallinas G."/>
            <person name="Emri T."/>
            <person name="Fekete E."/>
            <person name="Flipphi M."/>
            <person name="Freyberg S."/>
            <person name="Gallo A."/>
            <person name="Gournas C."/>
            <person name="Habgood R."/>
            <person name="Hainaut M."/>
            <person name="Harispe M.L."/>
            <person name="Henrissat B."/>
            <person name="Hilden K.S."/>
            <person name="Hope R."/>
            <person name="Hossain A."/>
            <person name="Karabika E."/>
            <person name="Karaffa L."/>
            <person name="Karanyi Z."/>
            <person name="Krasevec N."/>
            <person name="Kuo A."/>
            <person name="Kusch H."/>
            <person name="LaButti K."/>
            <person name="Lagendijk E.L."/>
            <person name="Lapidus A."/>
            <person name="Levasseur A."/>
            <person name="Lindquist E."/>
            <person name="Lipzen A."/>
            <person name="Logrieco A.F."/>
            <person name="MacCabe A."/>
            <person name="Maekelae M.R."/>
            <person name="Malavazi I."/>
            <person name="Melin P."/>
            <person name="Meyer V."/>
            <person name="Mielnichuk N."/>
            <person name="Miskei M."/>
            <person name="Molnar A.P."/>
            <person name="Mule G."/>
            <person name="Ngan C.Y."/>
            <person name="Orejas M."/>
            <person name="Orosz E."/>
            <person name="Ouedraogo J.P."/>
            <person name="Overkamp K.M."/>
            <person name="Park H.-S."/>
            <person name="Perrone G."/>
            <person name="Piumi F."/>
            <person name="Punt P.J."/>
            <person name="Ram A.F."/>
            <person name="Ramon A."/>
            <person name="Rauscher S."/>
            <person name="Record E."/>
            <person name="Riano-Pachon D.M."/>
            <person name="Robert V."/>
            <person name="Roehrig J."/>
            <person name="Ruller R."/>
            <person name="Salamov A."/>
            <person name="Salih N.S."/>
            <person name="Samson R.A."/>
            <person name="Sandor E."/>
            <person name="Sanguinetti M."/>
            <person name="Schuetze T."/>
            <person name="Sepcic K."/>
            <person name="Shelest E."/>
            <person name="Sherlock G."/>
            <person name="Sophianopoulou V."/>
            <person name="Squina F.M."/>
            <person name="Sun H."/>
            <person name="Susca A."/>
            <person name="Todd R.B."/>
            <person name="Tsang A."/>
            <person name="Unkles S.E."/>
            <person name="van de Wiele N."/>
            <person name="van Rossen-Uffink D."/>
            <person name="Oliveira J.V."/>
            <person name="Vesth T.C."/>
            <person name="Visser J."/>
            <person name="Yu J.-H."/>
            <person name="Zhou M."/>
            <person name="Andersen M.R."/>
            <person name="Archer D.B."/>
            <person name="Baker S.E."/>
            <person name="Benoit I."/>
            <person name="Brakhage A.A."/>
            <person name="Braus G.H."/>
            <person name="Fischer R."/>
            <person name="Frisvad J.C."/>
            <person name="Goldman G.H."/>
            <person name="Houbraken J."/>
            <person name="Oakley B."/>
            <person name="Pocsi I."/>
            <person name="Scazzocchio C."/>
            <person name="Seiboth B."/>
            <person name="vanKuyk P.A."/>
            <person name="Wortman J."/>
            <person name="Dyer P.S."/>
            <person name="Grigoriev I.V."/>
        </authorList>
    </citation>
    <scope>NUCLEOTIDE SEQUENCE [LARGE SCALE GENOMIC DNA]</scope>
    <source>
        <strain evidence="2">DTO 134E9</strain>
    </source>
</reference>
<dbReference type="RefSeq" id="XP_040688971.1">
    <property type="nucleotide sequence ID" value="XM_040835329.1"/>
</dbReference>
<proteinExistence type="predicted"/>
<gene>
    <name evidence="1" type="ORF">ASPWEDRAFT_40495</name>
</gene>
<name>A0A1L9RK50_ASPWE</name>
<keyword evidence="2" id="KW-1185">Reference proteome</keyword>
<dbReference type="VEuPathDB" id="FungiDB:ASPWEDRAFT_40495"/>
<protein>
    <submittedName>
        <fullName evidence="1">Uncharacterized protein</fullName>
    </submittedName>
</protein>
<sequence length="170" mass="19267">MSNHPNHLCTVIVKRYTPATLRHPEHVYNKHDTKPNTRSVTVNQTSLADEGIPNVVRGREQSPGVHNSNRPWLPDHLSFQLDLTWSWLSEIFLTNVHAVSSHALWTQLLDFRDYVSVSRSQLITGGGFPSHCVGILEYYSTTPDNIDIGDVYDRLLSTFIIIVWSRFGAG</sequence>
<evidence type="ECO:0000313" key="1">
    <source>
        <dbReference type="EMBL" id="OJJ35295.1"/>
    </source>
</evidence>
<dbReference type="Proteomes" id="UP000184383">
    <property type="component" value="Unassembled WGS sequence"/>
</dbReference>
<organism evidence="1 2">
    <name type="scientific">Aspergillus wentii DTO 134E9</name>
    <dbReference type="NCBI Taxonomy" id="1073089"/>
    <lineage>
        <taxon>Eukaryota</taxon>
        <taxon>Fungi</taxon>
        <taxon>Dikarya</taxon>
        <taxon>Ascomycota</taxon>
        <taxon>Pezizomycotina</taxon>
        <taxon>Eurotiomycetes</taxon>
        <taxon>Eurotiomycetidae</taxon>
        <taxon>Eurotiales</taxon>
        <taxon>Aspergillaceae</taxon>
        <taxon>Aspergillus</taxon>
        <taxon>Aspergillus subgen. Cremei</taxon>
    </lineage>
</organism>
<accession>A0A1L9RK50</accession>
<evidence type="ECO:0000313" key="2">
    <source>
        <dbReference type="Proteomes" id="UP000184383"/>
    </source>
</evidence>
<dbReference type="GeneID" id="63751177"/>
<dbReference type="EMBL" id="KV878212">
    <property type="protein sequence ID" value="OJJ35295.1"/>
    <property type="molecule type" value="Genomic_DNA"/>
</dbReference>
<dbReference type="AlphaFoldDB" id="A0A1L9RK50"/>